<keyword evidence="17" id="KW-1185">Reference proteome</keyword>
<dbReference type="PROSITE" id="PS00136">
    <property type="entry name" value="SUBTILASE_ASP"/>
    <property type="match status" value="1"/>
</dbReference>
<dbReference type="InterPro" id="IPR046450">
    <property type="entry name" value="PA_dom_sf"/>
</dbReference>
<dbReference type="Gene3D" id="3.30.70.80">
    <property type="entry name" value="Peptidase S8 propeptide/proteinase inhibitor I9"/>
    <property type="match status" value="1"/>
</dbReference>
<evidence type="ECO:0000256" key="3">
    <source>
        <dbReference type="ARBA" id="ARBA00022525"/>
    </source>
</evidence>
<feature type="domain" description="PA" evidence="13">
    <location>
        <begin position="386"/>
        <end position="472"/>
    </location>
</feature>
<evidence type="ECO:0000259" key="14">
    <source>
        <dbReference type="Pfam" id="PF05922"/>
    </source>
</evidence>
<evidence type="ECO:0000256" key="5">
    <source>
        <dbReference type="ARBA" id="ARBA00022729"/>
    </source>
</evidence>
<dbReference type="InterPro" id="IPR000209">
    <property type="entry name" value="Peptidase_S8/S53_dom"/>
</dbReference>
<name>A0AAP0ATQ6_9ASPA</name>
<comment type="similarity">
    <text evidence="2 10">Belongs to the peptidase S8 family.</text>
</comment>
<feature type="active site" description="Charge relay system" evidence="9 10">
    <location>
        <position position="229"/>
    </location>
</feature>
<dbReference type="SUPFAM" id="SSF52743">
    <property type="entry name" value="Subtilisin-like"/>
    <property type="match status" value="1"/>
</dbReference>
<dbReference type="Proteomes" id="UP001418222">
    <property type="component" value="Unassembled WGS sequence"/>
</dbReference>
<dbReference type="InterPro" id="IPR023827">
    <property type="entry name" value="Peptidase_S8_Asp-AS"/>
</dbReference>
<dbReference type="SUPFAM" id="SSF52025">
    <property type="entry name" value="PA domain"/>
    <property type="match status" value="1"/>
</dbReference>
<feature type="active site" description="Charge relay system" evidence="9 10">
    <location>
        <position position="546"/>
    </location>
</feature>
<evidence type="ECO:0000259" key="12">
    <source>
        <dbReference type="Pfam" id="PF00082"/>
    </source>
</evidence>
<dbReference type="PRINTS" id="PR00723">
    <property type="entry name" value="SUBTILISIN"/>
</dbReference>
<dbReference type="PROSITE" id="PS51892">
    <property type="entry name" value="SUBTILASE"/>
    <property type="match status" value="1"/>
</dbReference>
<feature type="domain" description="Inhibitor I9" evidence="14">
    <location>
        <begin position="74"/>
        <end position="124"/>
    </location>
</feature>
<dbReference type="Pfam" id="PF17766">
    <property type="entry name" value="fn3_6"/>
    <property type="match status" value="1"/>
</dbReference>
<dbReference type="InterPro" id="IPR041469">
    <property type="entry name" value="Subtilisin-like_FN3"/>
</dbReference>
<keyword evidence="3" id="KW-0964">Secreted</keyword>
<dbReference type="Gene3D" id="3.50.30.30">
    <property type="match status" value="1"/>
</dbReference>
<keyword evidence="6 10" id="KW-0378">Hydrolase</keyword>
<feature type="chain" id="PRO_5042997883" evidence="11">
    <location>
        <begin position="40"/>
        <end position="759"/>
    </location>
</feature>
<dbReference type="InterPro" id="IPR015500">
    <property type="entry name" value="Peptidase_S8_subtilisin-rel"/>
</dbReference>
<comment type="caution">
    <text evidence="16">The sequence shown here is derived from an EMBL/GenBank/DDBJ whole genome shotgun (WGS) entry which is preliminary data.</text>
</comment>
<dbReference type="InterPro" id="IPR037045">
    <property type="entry name" value="S8pro/Inhibitor_I9_sf"/>
</dbReference>
<evidence type="ECO:0000256" key="6">
    <source>
        <dbReference type="ARBA" id="ARBA00022801"/>
    </source>
</evidence>
<dbReference type="Pfam" id="PF05922">
    <property type="entry name" value="Inhibitor_I9"/>
    <property type="match status" value="1"/>
</dbReference>
<dbReference type="InterPro" id="IPR003137">
    <property type="entry name" value="PA_domain"/>
</dbReference>
<evidence type="ECO:0000256" key="4">
    <source>
        <dbReference type="ARBA" id="ARBA00022670"/>
    </source>
</evidence>
<evidence type="ECO:0000256" key="11">
    <source>
        <dbReference type="SAM" id="SignalP"/>
    </source>
</evidence>
<evidence type="ECO:0000256" key="7">
    <source>
        <dbReference type="ARBA" id="ARBA00022825"/>
    </source>
</evidence>
<dbReference type="Pfam" id="PF02225">
    <property type="entry name" value="PA"/>
    <property type="match status" value="1"/>
</dbReference>
<dbReference type="PANTHER" id="PTHR10795">
    <property type="entry name" value="PROPROTEIN CONVERTASE SUBTILISIN/KEXIN"/>
    <property type="match status" value="1"/>
</dbReference>
<reference evidence="16 17" key="1">
    <citation type="journal article" date="2022" name="Nat. Plants">
        <title>Genomes of leafy and leafless Platanthera orchids illuminate the evolution of mycoheterotrophy.</title>
        <authorList>
            <person name="Li M.H."/>
            <person name="Liu K.W."/>
            <person name="Li Z."/>
            <person name="Lu H.C."/>
            <person name="Ye Q.L."/>
            <person name="Zhang D."/>
            <person name="Wang J.Y."/>
            <person name="Li Y.F."/>
            <person name="Zhong Z.M."/>
            <person name="Liu X."/>
            <person name="Yu X."/>
            <person name="Liu D.K."/>
            <person name="Tu X.D."/>
            <person name="Liu B."/>
            <person name="Hao Y."/>
            <person name="Liao X.Y."/>
            <person name="Jiang Y.T."/>
            <person name="Sun W.H."/>
            <person name="Chen J."/>
            <person name="Chen Y.Q."/>
            <person name="Ai Y."/>
            <person name="Zhai J.W."/>
            <person name="Wu S.S."/>
            <person name="Zhou Z."/>
            <person name="Hsiao Y.Y."/>
            <person name="Wu W.L."/>
            <person name="Chen Y.Y."/>
            <person name="Lin Y.F."/>
            <person name="Hsu J.L."/>
            <person name="Li C.Y."/>
            <person name="Wang Z.W."/>
            <person name="Zhao X."/>
            <person name="Zhong W.Y."/>
            <person name="Ma X.K."/>
            <person name="Ma L."/>
            <person name="Huang J."/>
            <person name="Chen G.Z."/>
            <person name="Huang M.Z."/>
            <person name="Huang L."/>
            <person name="Peng D.H."/>
            <person name="Luo Y.B."/>
            <person name="Zou S.Q."/>
            <person name="Chen S.P."/>
            <person name="Lan S."/>
            <person name="Tsai W.C."/>
            <person name="Van de Peer Y."/>
            <person name="Liu Z.J."/>
        </authorList>
    </citation>
    <scope>NUCLEOTIDE SEQUENCE [LARGE SCALE GENOMIC DNA]</scope>
    <source>
        <strain evidence="16">Lor287</strain>
    </source>
</reference>
<accession>A0AAP0ATQ6</accession>
<proteinExistence type="inferred from homology"/>
<dbReference type="InterPro" id="IPR010259">
    <property type="entry name" value="S8pro/Inhibitor_I9"/>
</dbReference>
<dbReference type="GO" id="GO:0005576">
    <property type="term" value="C:extracellular region"/>
    <property type="evidence" value="ECO:0007669"/>
    <property type="project" value="UniProtKB-SubCell"/>
</dbReference>
<dbReference type="Gene3D" id="2.60.40.2310">
    <property type="match status" value="1"/>
</dbReference>
<keyword evidence="4 10" id="KW-0645">Protease</keyword>
<keyword evidence="5 11" id="KW-0732">Signal</keyword>
<dbReference type="Gene3D" id="3.40.50.200">
    <property type="entry name" value="Peptidase S8/S53 domain"/>
    <property type="match status" value="1"/>
</dbReference>
<protein>
    <submittedName>
        <fullName evidence="16">Subtilisin-like protease</fullName>
    </submittedName>
</protein>
<dbReference type="InterPro" id="IPR045051">
    <property type="entry name" value="SBT"/>
</dbReference>
<dbReference type="CDD" id="cd04852">
    <property type="entry name" value="Peptidases_S8_3"/>
    <property type="match status" value="1"/>
</dbReference>
<feature type="active site" description="Charge relay system" evidence="9 10">
    <location>
        <position position="160"/>
    </location>
</feature>
<keyword evidence="8" id="KW-0325">Glycoprotein</keyword>
<dbReference type="Pfam" id="PF00082">
    <property type="entry name" value="Peptidase_S8"/>
    <property type="match status" value="1"/>
</dbReference>
<evidence type="ECO:0000259" key="13">
    <source>
        <dbReference type="Pfam" id="PF02225"/>
    </source>
</evidence>
<dbReference type="FunFam" id="3.50.30.30:FF:000005">
    <property type="entry name" value="subtilisin-like protease SBT1.5"/>
    <property type="match status" value="1"/>
</dbReference>
<dbReference type="FunFam" id="3.40.50.200:FF:000006">
    <property type="entry name" value="Subtilisin-like protease SBT1.5"/>
    <property type="match status" value="1"/>
</dbReference>
<evidence type="ECO:0000313" key="17">
    <source>
        <dbReference type="Proteomes" id="UP001418222"/>
    </source>
</evidence>
<gene>
    <name evidence="16" type="primary">ARA12</name>
    <name evidence="16" type="ORF">KSP39_PZI024010</name>
</gene>
<organism evidence="16 17">
    <name type="scientific">Platanthera zijinensis</name>
    <dbReference type="NCBI Taxonomy" id="2320716"/>
    <lineage>
        <taxon>Eukaryota</taxon>
        <taxon>Viridiplantae</taxon>
        <taxon>Streptophyta</taxon>
        <taxon>Embryophyta</taxon>
        <taxon>Tracheophyta</taxon>
        <taxon>Spermatophyta</taxon>
        <taxon>Magnoliopsida</taxon>
        <taxon>Liliopsida</taxon>
        <taxon>Asparagales</taxon>
        <taxon>Orchidaceae</taxon>
        <taxon>Orchidoideae</taxon>
        <taxon>Orchideae</taxon>
        <taxon>Orchidinae</taxon>
        <taxon>Platanthera</taxon>
    </lineage>
</organism>
<evidence type="ECO:0000313" key="16">
    <source>
        <dbReference type="EMBL" id="KAK8914370.1"/>
    </source>
</evidence>
<keyword evidence="7 10" id="KW-0720">Serine protease</keyword>
<evidence type="ECO:0000256" key="9">
    <source>
        <dbReference type="PIRSR" id="PIRSR615500-1"/>
    </source>
</evidence>
<evidence type="ECO:0000256" key="1">
    <source>
        <dbReference type="ARBA" id="ARBA00004613"/>
    </source>
</evidence>
<dbReference type="GO" id="GO:0006508">
    <property type="term" value="P:proteolysis"/>
    <property type="evidence" value="ECO:0007669"/>
    <property type="project" value="UniProtKB-KW"/>
</dbReference>
<comment type="subcellular location">
    <subcellularLocation>
        <location evidence="1">Secreted</location>
    </subcellularLocation>
</comment>
<dbReference type="InterPro" id="IPR034197">
    <property type="entry name" value="Peptidases_S8_3"/>
</dbReference>
<dbReference type="CDD" id="cd02120">
    <property type="entry name" value="PA_subtilisin_like"/>
    <property type="match status" value="1"/>
</dbReference>
<evidence type="ECO:0000256" key="10">
    <source>
        <dbReference type="PROSITE-ProRule" id="PRU01240"/>
    </source>
</evidence>
<feature type="domain" description="Peptidase S8/S53" evidence="12">
    <location>
        <begin position="151"/>
        <end position="582"/>
    </location>
</feature>
<sequence>MEKKMKNNKIAFHLPAFYILLPLLLLSILFHTLPRAAAAADVPEDTLLKTYIIRVHPSLNVSPQLFLKSFLLTASAESSNLPRLLYSYKNTISGFAARLTDGEIKAISSLKGFVSAQPDRLFHTQTTHSPEFLGLVPDGSRSGGWSGLGGGDGVVIGVIDTGVFPDHPSFSGAGMPPPPSKWKGRCDFSAAQCNNKLIGARTFLSGEAAERGVVPESVVPPSPIDEIGHGTHTASTAAGAMVADAQVFGNAKGAAVGMAPRAHLAIYKACRQSSCYASDILAAVDAAVDDGVDVLSMSLGSDSRPFYEDLVAAGSYRATEKGIFVSCSAGNDGPAASTVSNTAPWILTVAASNTDRVILATVSLGNGLNFSGESSYQPNNFTQAQLPLIYAGAGPNPKASFCANGSLDGLDVKGKVVLCDRGGDIERIAMGEVVKAAGGAGMVIANRQSDGQTTIADAHVLPASHITFFDGLKMKSYINSSQTPTASIVFRGTETGHPAPVMASFSSRGPAMWIPDLLKPDITGPGLNILAAWPATVPFNILSGTSMSAPHLAGIAALIKSAHPSWSPMAIKSAIMTTAGTSGRDGGPILDERNLPANYFALGSGHVNPVKAINPGLVYDHDFEDYTPYLCGLNFTNFNVHWVTGKTVDCSEIKIIAGADLNYPSISVSLPRGEGNVTVWRTVKNVGEPGVDYLVKAEINDVLVVPEPSILRFEKVEEEKRFSLTFRRNERGSGVAEGRLKLVSSKYEVSSPISVTFKP</sequence>
<feature type="domain" description="Subtilisin-like protease fibronectin type-III" evidence="15">
    <location>
        <begin position="660"/>
        <end position="755"/>
    </location>
</feature>
<dbReference type="InterPro" id="IPR036852">
    <property type="entry name" value="Peptidase_S8/S53_dom_sf"/>
</dbReference>
<feature type="signal peptide" evidence="11">
    <location>
        <begin position="1"/>
        <end position="39"/>
    </location>
</feature>
<evidence type="ECO:0000259" key="15">
    <source>
        <dbReference type="Pfam" id="PF17766"/>
    </source>
</evidence>
<dbReference type="EMBL" id="JBBWWQ010000021">
    <property type="protein sequence ID" value="KAK8914370.1"/>
    <property type="molecule type" value="Genomic_DNA"/>
</dbReference>
<evidence type="ECO:0000256" key="8">
    <source>
        <dbReference type="ARBA" id="ARBA00023180"/>
    </source>
</evidence>
<evidence type="ECO:0000256" key="2">
    <source>
        <dbReference type="ARBA" id="ARBA00011073"/>
    </source>
</evidence>
<dbReference type="GO" id="GO:0004252">
    <property type="term" value="F:serine-type endopeptidase activity"/>
    <property type="evidence" value="ECO:0007669"/>
    <property type="project" value="UniProtKB-UniRule"/>
</dbReference>
<dbReference type="AlphaFoldDB" id="A0AAP0ATQ6"/>